<dbReference type="SMART" id="SM00365">
    <property type="entry name" value="LRR_SD22"/>
    <property type="match status" value="3"/>
</dbReference>
<keyword evidence="1" id="KW-0433">Leucine-rich repeat</keyword>
<keyword evidence="4" id="KW-1185">Reference proteome</keyword>
<name>A0A8C6NU59_NOTFU</name>
<protein>
    <submittedName>
        <fullName evidence="3">Leucine rich repeat containing 23</fullName>
    </submittedName>
</protein>
<dbReference type="Pfam" id="PF00560">
    <property type="entry name" value="LRR_1"/>
    <property type="match status" value="1"/>
</dbReference>
<proteinExistence type="predicted"/>
<dbReference type="SUPFAM" id="SSF52058">
    <property type="entry name" value="L domain-like"/>
    <property type="match status" value="1"/>
</dbReference>
<sequence>MPRMSEMDVNGDLSDVEGEDEANAVRELTKDDIHERLSLLWRIGNGYTFVRLDLPNNSLSDVSVISRYSHIRFLDLTNNNLTDLSPLAAQDHLLWLKVDKNAAASFKGQPFAGFPFLQWLSIAANRVTDLDGLVGPAALESLNLTGLTTLPTWCLLGNKLETTKGINLPNLRKLYMAQNVITRLEGLEKLERLTILHLRDNQLESLDGLSPCLKSLQYLNVRCTMYWSSQTRHVQRGVRRVLETLPLLSEVPKVPFFRSFVRFYCTKLLYCVTFGH</sequence>
<dbReference type="PANTHER" id="PTHR18849">
    <property type="entry name" value="LEUCINE RICH REPEAT PROTEIN"/>
    <property type="match status" value="1"/>
</dbReference>
<dbReference type="AlphaFoldDB" id="A0A8C6NU59"/>
<dbReference type="PROSITE" id="PS51450">
    <property type="entry name" value="LRR"/>
    <property type="match status" value="3"/>
</dbReference>
<evidence type="ECO:0000256" key="1">
    <source>
        <dbReference type="ARBA" id="ARBA00022614"/>
    </source>
</evidence>
<dbReference type="Gene3D" id="3.80.10.10">
    <property type="entry name" value="Ribonuclease Inhibitor"/>
    <property type="match status" value="2"/>
</dbReference>
<organism evidence="3 4">
    <name type="scientific">Nothobranchius furzeri</name>
    <name type="common">Turquoise killifish</name>
    <dbReference type="NCBI Taxonomy" id="105023"/>
    <lineage>
        <taxon>Eukaryota</taxon>
        <taxon>Metazoa</taxon>
        <taxon>Chordata</taxon>
        <taxon>Craniata</taxon>
        <taxon>Vertebrata</taxon>
        <taxon>Euteleostomi</taxon>
        <taxon>Actinopterygii</taxon>
        <taxon>Neopterygii</taxon>
        <taxon>Teleostei</taxon>
        <taxon>Neoteleostei</taxon>
        <taxon>Acanthomorphata</taxon>
        <taxon>Ovalentaria</taxon>
        <taxon>Atherinomorphae</taxon>
        <taxon>Cyprinodontiformes</taxon>
        <taxon>Nothobranchiidae</taxon>
        <taxon>Nothobranchius</taxon>
    </lineage>
</organism>
<reference evidence="3" key="1">
    <citation type="submission" date="2025-08" db="UniProtKB">
        <authorList>
            <consortium name="Ensembl"/>
        </authorList>
    </citation>
    <scope>IDENTIFICATION</scope>
</reference>
<evidence type="ECO:0000313" key="3">
    <source>
        <dbReference type="Ensembl" id="ENSNFUP00015025559.1"/>
    </source>
</evidence>
<reference evidence="3" key="2">
    <citation type="submission" date="2025-09" db="UniProtKB">
        <authorList>
            <consortium name="Ensembl"/>
        </authorList>
    </citation>
    <scope>IDENTIFICATION</scope>
</reference>
<dbReference type="InterPro" id="IPR032675">
    <property type="entry name" value="LRR_dom_sf"/>
</dbReference>
<dbReference type="InterPro" id="IPR001611">
    <property type="entry name" value="Leu-rich_rpt"/>
</dbReference>
<dbReference type="PANTHER" id="PTHR18849:SF0">
    <property type="entry name" value="CILIA- AND FLAGELLA-ASSOCIATED PROTEIN 410-RELATED"/>
    <property type="match status" value="1"/>
</dbReference>
<dbReference type="GeneTree" id="ENSGT00940000159748"/>
<accession>A0A8C6NU59</accession>
<evidence type="ECO:0000256" key="2">
    <source>
        <dbReference type="ARBA" id="ARBA00022737"/>
    </source>
</evidence>
<dbReference type="Proteomes" id="UP000694548">
    <property type="component" value="Unassembled WGS sequence"/>
</dbReference>
<evidence type="ECO:0000313" key="4">
    <source>
        <dbReference type="Proteomes" id="UP000694548"/>
    </source>
</evidence>
<dbReference type="Ensembl" id="ENSNFUT00015026707.1">
    <property type="protein sequence ID" value="ENSNFUP00015025559.1"/>
    <property type="gene ID" value="ENSNFUG00015012354.1"/>
</dbReference>
<keyword evidence="2" id="KW-0677">Repeat</keyword>